<feature type="coiled-coil region" evidence="5">
    <location>
        <begin position="115"/>
        <end position="173"/>
    </location>
</feature>
<dbReference type="PANTHER" id="PTHR46133:SF15">
    <property type="entry name" value="BHLH TRANSCRIPTION FACTOR"/>
    <property type="match status" value="1"/>
</dbReference>
<feature type="region of interest" description="Disordered" evidence="6">
    <location>
        <begin position="41"/>
        <end position="88"/>
    </location>
</feature>
<protein>
    <recommendedName>
        <fullName evidence="7">BHLH domain-containing protein</fullName>
    </recommendedName>
</protein>
<dbReference type="PANTHER" id="PTHR46133">
    <property type="entry name" value="BHLH TRANSCRIPTION FACTOR"/>
    <property type="match status" value="1"/>
</dbReference>
<reference evidence="8" key="1">
    <citation type="journal article" date="2008" name="BMC Genomics">
        <title>A conifer genomics resource of 200,000 spruce (Picea spp.) ESTs and 6,464 high-quality, sequence-finished full-length cDNAs for Sitka spruce (Picea sitchensis).</title>
        <authorList>
            <person name="Ralph S.G."/>
            <person name="Chun H.J."/>
            <person name="Kolosova N."/>
            <person name="Cooper D."/>
            <person name="Oddy C."/>
            <person name="Ritland C.E."/>
            <person name="Kirkpatrick R."/>
            <person name="Moore R."/>
            <person name="Barber S."/>
            <person name="Holt R.A."/>
            <person name="Jones S.J."/>
            <person name="Marra M.A."/>
            <person name="Douglas C.J."/>
            <person name="Ritland K."/>
            <person name="Bohlmann J."/>
        </authorList>
    </citation>
    <scope>NUCLEOTIDE SEQUENCE</scope>
    <source>
        <tissue evidence="8">Bark</tissue>
    </source>
</reference>
<organism evidence="8">
    <name type="scientific">Picea sitchensis</name>
    <name type="common">Sitka spruce</name>
    <name type="synonym">Pinus sitchensis</name>
    <dbReference type="NCBI Taxonomy" id="3332"/>
    <lineage>
        <taxon>Eukaryota</taxon>
        <taxon>Viridiplantae</taxon>
        <taxon>Streptophyta</taxon>
        <taxon>Embryophyta</taxon>
        <taxon>Tracheophyta</taxon>
        <taxon>Spermatophyta</taxon>
        <taxon>Pinopsida</taxon>
        <taxon>Pinidae</taxon>
        <taxon>Conifers I</taxon>
        <taxon>Pinales</taxon>
        <taxon>Pinaceae</taxon>
        <taxon>Picea</taxon>
    </lineage>
</organism>
<keyword evidence="1" id="KW-0805">Transcription regulation</keyword>
<feature type="domain" description="BHLH" evidence="7">
    <location>
        <begin position="74"/>
        <end position="125"/>
    </location>
</feature>
<evidence type="ECO:0000256" key="4">
    <source>
        <dbReference type="ARBA" id="ARBA00023242"/>
    </source>
</evidence>
<proteinExistence type="evidence at transcript level"/>
<dbReference type="FunFam" id="4.10.280.10:FF:000104">
    <property type="entry name" value="Transcription factor bHLH34"/>
    <property type="match status" value="1"/>
</dbReference>
<evidence type="ECO:0000256" key="1">
    <source>
        <dbReference type="ARBA" id="ARBA00023015"/>
    </source>
</evidence>
<evidence type="ECO:0000256" key="2">
    <source>
        <dbReference type="ARBA" id="ARBA00023125"/>
    </source>
</evidence>
<dbReference type="SUPFAM" id="SSF47459">
    <property type="entry name" value="HLH, helix-loop-helix DNA-binding domain"/>
    <property type="match status" value="1"/>
</dbReference>
<dbReference type="EMBL" id="EF087900">
    <property type="protein sequence ID" value="ABK27132.1"/>
    <property type="molecule type" value="mRNA"/>
</dbReference>
<evidence type="ECO:0000256" key="3">
    <source>
        <dbReference type="ARBA" id="ARBA00023163"/>
    </source>
</evidence>
<dbReference type="AlphaFoldDB" id="A9NRC9"/>
<dbReference type="GO" id="GO:0003700">
    <property type="term" value="F:DNA-binding transcription factor activity"/>
    <property type="evidence" value="ECO:0007669"/>
    <property type="project" value="InterPro"/>
</dbReference>
<sequence length="238" mass="26388">MSSPQSNKWLSYFDEPLLDEVGVGQPANPFFWCGPGINDQPDVSGSVEIDGSNKDIDEQEKLCPRKRPREESSGGPGSKACREKMRRDRLNDRFMELSSVLEPGRPPKTDKATILSDAARVMSQLRADAQKLKESNDHLQETIKDLKAEKNELRDEKLRLKAEKERLEQQVKAMTLPSGFVPHPAAFHAAAAAFAAQSQAAANKTMPVPGYPGMAMWQWMPPAVVDTSQDHVLRPPVA</sequence>
<keyword evidence="4" id="KW-0539">Nucleus</keyword>
<dbReference type="GO" id="GO:0000976">
    <property type="term" value="F:transcription cis-regulatory region binding"/>
    <property type="evidence" value="ECO:0007669"/>
    <property type="project" value="UniProtKB-ARBA"/>
</dbReference>
<dbReference type="CDD" id="cd11446">
    <property type="entry name" value="bHLH_AtILR3_like"/>
    <property type="match status" value="1"/>
</dbReference>
<dbReference type="SMART" id="SM00353">
    <property type="entry name" value="HLH"/>
    <property type="match status" value="1"/>
</dbReference>
<evidence type="ECO:0000256" key="5">
    <source>
        <dbReference type="SAM" id="Coils"/>
    </source>
</evidence>
<dbReference type="PROSITE" id="PS50888">
    <property type="entry name" value="BHLH"/>
    <property type="match status" value="1"/>
</dbReference>
<dbReference type="InterPro" id="IPR011598">
    <property type="entry name" value="bHLH_dom"/>
</dbReference>
<evidence type="ECO:0000259" key="7">
    <source>
        <dbReference type="PROSITE" id="PS50888"/>
    </source>
</evidence>
<dbReference type="GO" id="GO:0006879">
    <property type="term" value="P:intracellular iron ion homeostasis"/>
    <property type="evidence" value="ECO:0007669"/>
    <property type="project" value="InterPro"/>
</dbReference>
<evidence type="ECO:0000313" key="8">
    <source>
        <dbReference type="EMBL" id="ABK23190.1"/>
    </source>
</evidence>
<dbReference type="InterPro" id="IPR036638">
    <property type="entry name" value="HLH_DNA-bd_sf"/>
</dbReference>
<keyword evidence="2" id="KW-0238">DNA-binding</keyword>
<dbReference type="EMBL" id="EF083857">
    <property type="protein sequence ID" value="ABK23190.1"/>
    <property type="molecule type" value="mRNA"/>
</dbReference>
<dbReference type="InterPro" id="IPR044818">
    <property type="entry name" value="ILR3-like"/>
</dbReference>
<dbReference type="OMA" id="CGPGIND"/>
<dbReference type="Gene3D" id="4.10.280.10">
    <property type="entry name" value="Helix-loop-helix DNA-binding domain"/>
    <property type="match status" value="1"/>
</dbReference>
<evidence type="ECO:0000256" key="6">
    <source>
        <dbReference type="SAM" id="MobiDB-lite"/>
    </source>
</evidence>
<accession>A9NRC9</accession>
<name>A9NRC9_PICSI</name>
<keyword evidence="5" id="KW-0175">Coiled coil</keyword>
<dbReference type="Pfam" id="PF00010">
    <property type="entry name" value="HLH"/>
    <property type="match status" value="1"/>
</dbReference>
<feature type="compositionally biased region" description="Basic and acidic residues" evidence="6">
    <location>
        <begin position="51"/>
        <end position="72"/>
    </location>
</feature>
<dbReference type="GO" id="GO:0046983">
    <property type="term" value="F:protein dimerization activity"/>
    <property type="evidence" value="ECO:0007669"/>
    <property type="project" value="InterPro"/>
</dbReference>
<keyword evidence="3" id="KW-0804">Transcription</keyword>